<dbReference type="EMBL" id="JRPE02000014">
    <property type="protein sequence ID" value="TLD91450.1"/>
    <property type="molecule type" value="Genomic_DNA"/>
</dbReference>
<sequence>MMISIEEEQKLEELCQYAFECARSDDTHTLKILLDSGLNVNLANQDGNTLLMLAAYNGNLNATRLLLQRGADANKLNDKALSPLAGVCFKGYYEIATLLVEYGADVQSKNAMGLSPMNCALMFGRKEFVKLFAKHTGGKLKLNGWQKFCAWLYGVRFAK</sequence>
<dbReference type="PANTHER" id="PTHR24171:SF9">
    <property type="entry name" value="ANKYRIN REPEAT DOMAIN-CONTAINING PROTEIN 39"/>
    <property type="match status" value="1"/>
</dbReference>
<dbReference type="InterPro" id="IPR036770">
    <property type="entry name" value="Ankyrin_rpt-contain_sf"/>
</dbReference>
<dbReference type="SMART" id="SM00248">
    <property type="entry name" value="ANK"/>
    <property type="match status" value="4"/>
</dbReference>
<evidence type="ECO:0000313" key="4">
    <source>
        <dbReference type="EMBL" id="TLD91450.1"/>
    </source>
</evidence>
<dbReference type="Proteomes" id="UP000029921">
    <property type="component" value="Unassembled WGS sequence"/>
</dbReference>
<dbReference type="PANTHER" id="PTHR24171">
    <property type="entry name" value="ANKYRIN REPEAT DOMAIN-CONTAINING PROTEIN 39-RELATED"/>
    <property type="match status" value="1"/>
</dbReference>
<evidence type="ECO:0000256" key="2">
    <source>
        <dbReference type="ARBA" id="ARBA00023043"/>
    </source>
</evidence>
<gene>
    <name evidence="4" type="ORF">LS74_008815</name>
</gene>
<feature type="repeat" description="ANK" evidence="3">
    <location>
        <begin position="79"/>
        <end position="111"/>
    </location>
</feature>
<dbReference type="PROSITE" id="PS50088">
    <property type="entry name" value="ANK_REPEAT"/>
    <property type="match status" value="2"/>
</dbReference>
<dbReference type="Gene3D" id="1.25.40.20">
    <property type="entry name" value="Ankyrin repeat-containing domain"/>
    <property type="match status" value="1"/>
</dbReference>
<name>A0A4U8SWV1_9HELI</name>
<evidence type="ECO:0000313" key="5">
    <source>
        <dbReference type="Proteomes" id="UP000029921"/>
    </source>
</evidence>
<evidence type="ECO:0000256" key="1">
    <source>
        <dbReference type="ARBA" id="ARBA00022737"/>
    </source>
</evidence>
<dbReference type="SUPFAM" id="SSF48403">
    <property type="entry name" value="Ankyrin repeat"/>
    <property type="match status" value="1"/>
</dbReference>
<dbReference type="Pfam" id="PF12796">
    <property type="entry name" value="Ank_2"/>
    <property type="match status" value="1"/>
</dbReference>
<protein>
    <submittedName>
        <fullName evidence="4">Ankyrin repeat domain-containing protein</fullName>
    </submittedName>
</protein>
<accession>A0A4U8SWV1</accession>
<dbReference type="PROSITE" id="PS50297">
    <property type="entry name" value="ANK_REP_REGION"/>
    <property type="match status" value="1"/>
</dbReference>
<dbReference type="AlphaFoldDB" id="A0A4U8SWV1"/>
<comment type="caution">
    <text evidence="4">The sequence shown here is derived from an EMBL/GenBank/DDBJ whole genome shotgun (WGS) entry which is preliminary data.</text>
</comment>
<keyword evidence="5" id="KW-1185">Reference proteome</keyword>
<reference evidence="4 5" key="1">
    <citation type="journal article" date="2014" name="Genome Announc.">
        <title>Draft genome sequences of eight enterohepatic helicobacter species isolated from both laboratory and wild rodents.</title>
        <authorList>
            <person name="Sheh A."/>
            <person name="Shen Z."/>
            <person name="Fox J.G."/>
        </authorList>
    </citation>
    <scope>NUCLEOTIDE SEQUENCE [LARGE SCALE GENOMIC DNA]</scope>
    <source>
        <strain evidence="4 5">MIT 96-1001</strain>
    </source>
</reference>
<proteinExistence type="predicted"/>
<evidence type="ECO:0000256" key="3">
    <source>
        <dbReference type="PROSITE-ProRule" id="PRU00023"/>
    </source>
</evidence>
<dbReference type="InterPro" id="IPR002110">
    <property type="entry name" value="Ankyrin_rpt"/>
</dbReference>
<dbReference type="PRINTS" id="PR01415">
    <property type="entry name" value="ANKYRIN"/>
</dbReference>
<keyword evidence="2 3" id="KW-0040">ANK repeat</keyword>
<organism evidence="4 5">
    <name type="scientific">Helicobacter magdeburgensis</name>
    <dbReference type="NCBI Taxonomy" id="471858"/>
    <lineage>
        <taxon>Bacteria</taxon>
        <taxon>Pseudomonadati</taxon>
        <taxon>Campylobacterota</taxon>
        <taxon>Epsilonproteobacteria</taxon>
        <taxon>Campylobacterales</taxon>
        <taxon>Helicobacteraceae</taxon>
        <taxon>Helicobacter</taxon>
    </lineage>
</organism>
<keyword evidence="1" id="KW-0677">Repeat</keyword>
<feature type="repeat" description="ANK" evidence="3">
    <location>
        <begin position="46"/>
        <end position="78"/>
    </location>
</feature>